<dbReference type="AlphaFoldDB" id="A0A1H3PXZ2"/>
<feature type="non-terminal residue" evidence="1">
    <location>
        <position position="25"/>
    </location>
</feature>
<keyword evidence="3" id="KW-1185">Reference proteome</keyword>
<evidence type="ECO:0000313" key="2">
    <source>
        <dbReference type="EMBL" id="SDZ56392.1"/>
    </source>
</evidence>
<dbReference type="EMBL" id="FNPI01000005">
    <property type="protein sequence ID" value="SDZ06007.1"/>
    <property type="molecule type" value="Genomic_DNA"/>
</dbReference>
<reference evidence="3" key="2">
    <citation type="submission" date="2016-10" db="EMBL/GenBank/DDBJ databases">
        <authorList>
            <person name="Varghese N."/>
            <person name="Submissions S."/>
        </authorList>
    </citation>
    <scope>NUCLEOTIDE SEQUENCE [LARGE SCALE GENOMIC DNA]</scope>
    <source>
        <strain evidence="3">SP</strain>
    </source>
</reference>
<protein>
    <submittedName>
        <fullName evidence="1">Uncharacterized protein</fullName>
    </submittedName>
</protein>
<accession>A0A1H3PXZ2</accession>
<organism evidence="1 3">
    <name type="scientific">Evansella caseinilytica</name>
    <dbReference type="NCBI Taxonomy" id="1503961"/>
    <lineage>
        <taxon>Bacteria</taxon>
        <taxon>Bacillati</taxon>
        <taxon>Bacillota</taxon>
        <taxon>Bacilli</taxon>
        <taxon>Bacillales</taxon>
        <taxon>Bacillaceae</taxon>
        <taxon>Evansella</taxon>
    </lineage>
</organism>
<name>A0A1H3PXZ2_9BACI</name>
<evidence type="ECO:0000313" key="3">
    <source>
        <dbReference type="Proteomes" id="UP000198935"/>
    </source>
</evidence>
<evidence type="ECO:0000313" key="1">
    <source>
        <dbReference type="EMBL" id="SDZ06007.1"/>
    </source>
</evidence>
<reference evidence="1" key="1">
    <citation type="submission" date="2016-10" db="EMBL/GenBank/DDBJ databases">
        <authorList>
            <person name="de Groot N.N."/>
        </authorList>
    </citation>
    <scope>NUCLEOTIDE SEQUENCE [LARGE SCALE GENOMIC DNA]</scope>
    <source>
        <strain evidence="1">SP</strain>
    </source>
</reference>
<dbReference type="Proteomes" id="UP000198935">
    <property type="component" value="Unassembled WGS sequence"/>
</dbReference>
<proteinExistence type="predicted"/>
<gene>
    <name evidence="1" type="ORF">SAMN05421736_105268</name>
    <name evidence="2" type="ORF">SAMN05421736_11775</name>
</gene>
<sequence>MNKDFEQEYSVFQAALQIEDPWYVT</sequence>
<dbReference type="EMBL" id="FNPI01000017">
    <property type="protein sequence ID" value="SDZ56392.1"/>
    <property type="molecule type" value="Genomic_DNA"/>
</dbReference>